<evidence type="ECO:0000313" key="2">
    <source>
        <dbReference type="EMBL" id="MCP2163144.1"/>
    </source>
</evidence>
<keyword evidence="1" id="KW-0812">Transmembrane</keyword>
<proteinExistence type="predicted"/>
<sequence>MRTAYERLLTKTGLVDAMCDAMHPDTPAAEEEQSGAPARGCFVTAPLMTSLSMFVAVLIVGTIVLVIA</sequence>
<gene>
    <name evidence="2" type="ORF">LX12_004359</name>
</gene>
<dbReference type="RefSeq" id="WP_253656707.1">
    <property type="nucleotide sequence ID" value="NZ_BAAAOE010000001.1"/>
</dbReference>
<reference evidence="2 3" key="1">
    <citation type="submission" date="2022-06" db="EMBL/GenBank/DDBJ databases">
        <title>Genomic Encyclopedia of Archaeal and Bacterial Type Strains, Phase II (KMG-II): from individual species to whole genera.</title>
        <authorList>
            <person name="Goeker M."/>
        </authorList>
    </citation>
    <scope>NUCLEOTIDE SEQUENCE [LARGE SCALE GENOMIC DNA]</scope>
    <source>
        <strain evidence="2 3">DSM 45037</strain>
    </source>
</reference>
<dbReference type="EMBL" id="JAMTCG010000027">
    <property type="protein sequence ID" value="MCP2163144.1"/>
    <property type="molecule type" value="Genomic_DNA"/>
</dbReference>
<keyword evidence="1" id="KW-1133">Transmembrane helix</keyword>
<dbReference type="Proteomes" id="UP001205740">
    <property type="component" value="Unassembled WGS sequence"/>
</dbReference>
<accession>A0ABT1H7B4</accession>
<name>A0ABT1H7B4_9NOCA</name>
<organism evidence="2 3">
    <name type="scientific">Williamsia serinedens</name>
    <dbReference type="NCBI Taxonomy" id="391736"/>
    <lineage>
        <taxon>Bacteria</taxon>
        <taxon>Bacillati</taxon>
        <taxon>Actinomycetota</taxon>
        <taxon>Actinomycetes</taxon>
        <taxon>Mycobacteriales</taxon>
        <taxon>Nocardiaceae</taxon>
        <taxon>Williamsia</taxon>
    </lineage>
</organism>
<evidence type="ECO:0000256" key="1">
    <source>
        <dbReference type="SAM" id="Phobius"/>
    </source>
</evidence>
<evidence type="ECO:0000313" key="3">
    <source>
        <dbReference type="Proteomes" id="UP001205740"/>
    </source>
</evidence>
<comment type="caution">
    <text evidence="2">The sequence shown here is derived from an EMBL/GenBank/DDBJ whole genome shotgun (WGS) entry which is preliminary data.</text>
</comment>
<feature type="transmembrane region" description="Helical" evidence="1">
    <location>
        <begin position="47"/>
        <end position="67"/>
    </location>
</feature>
<keyword evidence="3" id="KW-1185">Reference proteome</keyword>
<keyword evidence="1" id="KW-0472">Membrane</keyword>
<protein>
    <submittedName>
        <fullName evidence="2">Uncharacterized protein</fullName>
    </submittedName>
</protein>